<gene>
    <name evidence="2" type="ORF">GMOD_00009656</name>
</gene>
<dbReference type="AlphaFoldDB" id="A0A3M7MF97"/>
<sequence>MIREITGIPSSALRNTHSSTFTTSEPESWVRNRETRYEEDMAYFLLRIFDVHLQLPYGEGRE</sequence>
<reference evidence="2 3" key="1">
    <citation type="journal article" date="2014" name="PLoS ONE">
        <title>De novo Genome Assembly of the Fungal Plant Pathogen Pyrenophora semeniperda.</title>
        <authorList>
            <person name="Soliai M.M."/>
            <person name="Meyer S.E."/>
            <person name="Udall J.A."/>
            <person name="Elzinga D.E."/>
            <person name="Hermansen R.A."/>
            <person name="Bodily P.M."/>
            <person name="Hart A.A."/>
            <person name="Coleman C.E."/>
        </authorList>
    </citation>
    <scope>NUCLEOTIDE SEQUENCE [LARGE SCALE GENOMIC DNA]</scope>
    <source>
        <strain evidence="2 3">CCB06</strain>
        <tissue evidence="2">Mycelium</tissue>
    </source>
</reference>
<accession>A0A3M7MF97</accession>
<evidence type="ECO:0000313" key="3">
    <source>
        <dbReference type="Proteomes" id="UP000265663"/>
    </source>
</evidence>
<evidence type="ECO:0000313" key="2">
    <source>
        <dbReference type="EMBL" id="RMZ73138.1"/>
    </source>
</evidence>
<dbReference type="OrthoDB" id="3787959at2759"/>
<dbReference type="PANTHER" id="PTHR10622">
    <property type="entry name" value="HET DOMAIN-CONTAINING PROTEIN"/>
    <property type="match status" value="1"/>
</dbReference>
<proteinExistence type="predicted"/>
<evidence type="ECO:0000256" key="1">
    <source>
        <dbReference type="SAM" id="MobiDB-lite"/>
    </source>
</evidence>
<feature type="compositionally biased region" description="Polar residues" evidence="1">
    <location>
        <begin position="8"/>
        <end position="26"/>
    </location>
</feature>
<keyword evidence="3" id="KW-1185">Reference proteome</keyword>
<dbReference type="Proteomes" id="UP000265663">
    <property type="component" value="Unassembled WGS sequence"/>
</dbReference>
<dbReference type="PANTHER" id="PTHR10622:SF11">
    <property type="entry name" value="HET-DOMAIN-CONTAINING PROTEIN"/>
    <property type="match status" value="1"/>
</dbReference>
<name>A0A3M7MF97_9PLEO</name>
<dbReference type="EMBL" id="KE747838">
    <property type="protein sequence ID" value="RMZ73138.1"/>
    <property type="molecule type" value="Genomic_DNA"/>
</dbReference>
<organism evidence="2 3">
    <name type="scientific">Pyrenophora seminiperda CCB06</name>
    <dbReference type="NCBI Taxonomy" id="1302712"/>
    <lineage>
        <taxon>Eukaryota</taxon>
        <taxon>Fungi</taxon>
        <taxon>Dikarya</taxon>
        <taxon>Ascomycota</taxon>
        <taxon>Pezizomycotina</taxon>
        <taxon>Dothideomycetes</taxon>
        <taxon>Pleosporomycetidae</taxon>
        <taxon>Pleosporales</taxon>
        <taxon>Pleosporineae</taxon>
        <taxon>Pleosporaceae</taxon>
        <taxon>Pyrenophora</taxon>
    </lineage>
</organism>
<feature type="region of interest" description="Disordered" evidence="1">
    <location>
        <begin position="1"/>
        <end position="30"/>
    </location>
</feature>
<protein>
    <submittedName>
        <fullName evidence="2">Beta transducin</fullName>
    </submittedName>
</protein>